<reference evidence="6 7" key="1">
    <citation type="submission" date="2021-05" db="EMBL/GenBank/DDBJ databases">
        <title>A Polyphasic approach of four new species of the genus Ohtaekwangia: Ohtaekwangia histidinii sp. nov., Ohtaekwangia cretensis sp. nov., Ohtaekwangia indiensis sp. nov., Ohtaekwangia reichenbachii sp. nov. from diverse environment.</title>
        <authorList>
            <person name="Octaviana S."/>
        </authorList>
    </citation>
    <scope>NUCLEOTIDE SEQUENCE [LARGE SCALE GENOMIC DNA]</scope>
    <source>
        <strain evidence="6 7">PWU5</strain>
    </source>
</reference>
<dbReference type="InterPro" id="IPR045540">
    <property type="entry name" value="YegS/DAGK_C"/>
</dbReference>
<dbReference type="Pfam" id="PF19279">
    <property type="entry name" value="YegS_C"/>
    <property type="match status" value="1"/>
</dbReference>
<evidence type="ECO:0000313" key="7">
    <source>
        <dbReference type="Proteomes" id="UP001319080"/>
    </source>
</evidence>
<protein>
    <submittedName>
        <fullName evidence="6">NAD(+)/NADH kinase</fullName>
    </submittedName>
</protein>
<dbReference type="InterPro" id="IPR016064">
    <property type="entry name" value="NAD/diacylglycerol_kinase_sf"/>
</dbReference>
<accession>A0AAP2E4X5</accession>
<dbReference type="GO" id="GO:0005524">
    <property type="term" value="F:ATP binding"/>
    <property type="evidence" value="ECO:0007669"/>
    <property type="project" value="UniProtKB-KW"/>
</dbReference>
<dbReference type="Gene3D" id="2.60.200.40">
    <property type="match status" value="1"/>
</dbReference>
<dbReference type="InterPro" id="IPR001206">
    <property type="entry name" value="Diacylglycerol_kinase_cat_dom"/>
</dbReference>
<evidence type="ECO:0000259" key="5">
    <source>
        <dbReference type="PROSITE" id="PS50146"/>
    </source>
</evidence>
<proteinExistence type="predicted"/>
<evidence type="ECO:0000313" key="6">
    <source>
        <dbReference type="EMBL" id="MBT1712374.1"/>
    </source>
</evidence>
<evidence type="ECO:0000256" key="3">
    <source>
        <dbReference type="ARBA" id="ARBA00022777"/>
    </source>
</evidence>
<keyword evidence="1" id="KW-0808">Transferase</keyword>
<dbReference type="AlphaFoldDB" id="A0AAP2E4X5"/>
<dbReference type="PROSITE" id="PS50146">
    <property type="entry name" value="DAGK"/>
    <property type="match status" value="1"/>
</dbReference>
<dbReference type="PANTHER" id="PTHR12358">
    <property type="entry name" value="SPHINGOSINE KINASE"/>
    <property type="match status" value="1"/>
</dbReference>
<dbReference type="InterPro" id="IPR017438">
    <property type="entry name" value="ATP-NAD_kinase_N"/>
</dbReference>
<keyword evidence="3 6" id="KW-0418">Kinase</keyword>
<keyword evidence="4" id="KW-0067">ATP-binding</keyword>
<dbReference type="InterPro" id="IPR050187">
    <property type="entry name" value="Lipid_Phosphate_FormReg"/>
</dbReference>
<dbReference type="Proteomes" id="UP001319080">
    <property type="component" value="Unassembled WGS sequence"/>
</dbReference>
<feature type="domain" description="DAGKc" evidence="5">
    <location>
        <begin position="2"/>
        <end position="126"/>
    </location>
</feature>
<dbReference type="RefSeq" id="WP_254087939.1">
    <property type="nucleotide sequence ID" value="NZ_JAHESE010000063.1"/>
</dbReference>
<evidence type="ECO:0000256" key="2">
    <source>
        <dbReference type="ARBA" id="ARBA00022741"/>
    </source>
</evidence>
<gene>
    <name evidence="6" type="ORF">KK062_29290</name>
</gene>
<evidence type="ECO:0000256" key="1">
    <source>
        <dbReference type="ARBA" id="ARBA00022679"/>
    </source>
</evidence>
<comment type="caution">
    <text evidence="6">The sequence shown here is derived from an EMBL/GenBank/DDBJ whole genome shotgun (WGS) entry which is preliminary data.</text>
</comment>
<dbReference type="EMBL" id="JAHESE010000063">
    <property type="protein sequence ID" value="MBT1712374.1"/>
    <property type="molecule type" value="Genomic_DNA"/>
</dbReference>
<dbReference type="PANTHER" id="PTHR12358:SF54">
    <property type="entry name" value="SPHINGOSINE KINASE RELATED PROTEIN"/>
    <property type="match status" value="1"/>
</dbReference>
<dbReference type="SUPFAM" id="SSF111331">
    <property type="entry name" value="NAD kinase/diacylglycerol kinase-like"/>
    <property type="match status" value="1"/>
</dbReference>
<keyword evidence="7" id="KW-1185">Reference proteome</keyword>
<name>A0AAP2E4X5_9BACT</name>
<dbReference type="GO" id="GO:0016301">
    <property type="term" value="F:kinase activity"/>
    <property type="evidence" value="ECO:0007669"/>
    <property type="project" value="UniProtKB-KW"/>
</dbReference>
<keyword evidence="2" id="KW-0547">Nucleotide-binding</keyword>
<sequence>MTLMKFAKLIHNPSAGEAEDVTEHLIEAIEDAGYSCSYSSTKDDGWEKIDTKQTDFLVVAGGDGTIRKTVLAFLDKRLPIGLIPMGTANNIAKTLDVTGEPQEIMATWSDRHLKLFDIGRIYNLADEKFFLEGIGFGLFPRLMKEMDKQKRKSDNYDKSIMTVLEIFHDIVLNYKARACSIQIDDAEYSGNYLMAEVMNTRSIGPNLNLVPFSDPGDGEFEVVLITESQREQFANYILSKILGKEEPAFFNILKAKKLRIAWDGVHLHVDDAYLKLDEPTEIKVELQAGAVQFLVGPPVAETPAA</sequence>
<dbReference type="Pfam" id="PF00781">
    <property type="entry name" value="DAGK_cat"/>
    <property type="match status" value="1"/>
</dbReference>
<organism evidence="6 7">
    <name type="scientific">Dawidia cretensis</name>
    <dbReference type="NCBI Taxonomy" id="2782350"/>
    <lineage>
        <taxon>Bacteria</taxon>
        <taxon>Pseudomonadati</taxon>
        <taxon>Bacteroidota</taxon>
        <taxon>Cytophagia</taxon>
        <taxon>Cytophagales</taxon>
        <taxon>Chryseotaleaceae</taxon>
        <taxon>Dawidia</taxon>
    </lineage>
</organism>
<dbReference type="Gene3D" id="3.40.50.10330">
    <property type="entry name" value="Probable inorganic polyphosphate/atp-NAD kinase, domain 1"/>
    <property type="match status" value="1"/>
</dbReference>
<evidence type="ECO:0000256" key="4">
    <source>
        <dbReference type="ARBA" id="ARBA00022840"/>
    </source>
</evidence>